<dbReference type="RefSeq" id="WP_007329290.1">
    <property type="nucleotide sequence ID" value="NZ_AFAR01000277.1"/>
</dbReference>
<accession>F2B080</accession>
<evidence type="ECO:0000256" key="4">
    <source>
        <dbReference type="ARBA" id="ARBA00022692"/>
    </source>
</evidence>
<keyword evidence="3" id="KW-1003">Cell membrane</keyword>
<name>F2B080_RHOBT</name>
<feature type="transmembrane region" description="Helical" evidence="8">
    <location>
        <begin position="698"/>
        <end position="716"/>
    </location>
</feature>
<evidence type="ECO:0000256" key="3">
    <source>
        <dbReference type="ARBA" id="ARBA00022475"/>
    </source>
</evidence>
<keyword evidence="4 8" id="KW-0812">Transmembrane</keyword>
<evidence type="ECO:0000256" key="7">
    <source>
        <dbReference type="SAM" id="Coils"/>
    </source>
</evidence>
<evidence type="ECO:0000313" key="13">
    <source>
        <dbReference type="EMBL" id="EGF24679.1"/>
    </source>
</evidence>
<dbReference type="InterPro" id="IPR006685">
    <property type="entry name" value="MscS_channel_2nd"/>
</dbReference>
<feature type="transmembrane region" description="Helical" evidence="8">
    <location>
        <begin position="876"/>
        <end position="899"/>
    </location>
</feature>
<feature type="domain" description="Mechanosensitive ion channel MscS C-terminal" evidence="11">
    <location>
        <begin position="1080"/>
        <end position="1163"/>
    </location>
</feature>
<feature type="transmembrane region" description="Helical" evidence="8">
    <location>
        <begin position="958"/>
        <end position="979"/>
    </location>
</feature>
<sequence length="1189" mass="131730">MIITDILHRRFTMLLDGPSMRPGSLRNTRRAATLTRLSLILFGCVCASIASNSFAQTVLPIRASLNAQAQRSPAQTIVQVAAYTPFQADDATGTAASGGGTADAKPKATNDLNSVEAVAAEIESVTNDANMDPMLKNRLLESLKSLQAVLTARQEAVNRIASYEKSLLSIAEEKKRFKALANQEVSIQAIDVDRYMAIEQIQQKQAEASLSLDAARSKLQKIESDITARKETLEKLPEQIVQTRKEIESLTGETIGEIKDDPDGRLRHVREIETKAKLDEARQRLAAYQQQQTLLESQGDLLPLMKTATEKEVAEAEAKARAWSATLAKKRQSEIAKDLKEFRRTMEAEGGDPSESLILSLEERWMRIAGEKDRISRSLNDERAELDSLSDRRTKITTNLEENITASGGLTSTLGVELLLLKNKLPALSPINSRIAELRKSIETNRALQTQLELTLEGILDNSSIGLSLENIEGVSIPQGKLSESEIRLVNKFIADLSDYIVQMVSLQSQLEQKQRLVMELTSIIDTKIVWIKSQPSFRLNDLVVSWQVFRAIVHPDNLILLGRSLLKGLLNRPELIAIALMAIFTIIYAGARLRRRIATHGERARSRQSVSLKPTLAATLLSWALVLPLVGLLWIIGDALLASGASEAIVRATAKAFHLAAVAVTPVELLRQCLRRDGLAAAHFGADESSIATLRKWLRLLIDIGVPILIFYGIAENLGRWQAAAALSRVMLVIGMILISVVLWRSFSPTSGVFSKHIQLNPNGWTSRLRFLWFGFILIVPLALAFIALIGLSSGARVLVEQLYLTLWLCLLTYYVSGFVNRWLLTNRRRLTMAVHRERLEESERLGAGGVEIEPSTSMEASEINAQTTRLLQTILFIVALVGISLVWSPVLPAVEYLDQVKLGWSTTDGDGNVTPVTLKNIVFAIPIIVLTWVSVRNLPGLLEGVLLERLPLDKPARYAITTLGTYVLITIGILMTAKALGLHWQNIQWLVAALGVGLGFGLQEIFANFISGLILLFEQPIRVGDVVTLGDTTGVVARIRIRATTVTNWDRQELIIPNKDLITGRLVNWTLTDSTNRIVVNVGVAYGSDTEFACDLLRKICEEHPKISKDPEPVVTFESFGDSTLNLVLRCYLSTLDERLKSIHQLHTEINKRFNESGLEIAFPQRDLHLRSLPPELMDRLCPPPKD</sequence>
<protein>
    <submittedName>
        <fullName evidence="13">MscS Mechanosensitive ion channel</fullName>
    </submittedName>
</protein>
<comment type="similarity">
    <text evidence="2">Belongs to the MscS (TC 1.A.23) family.</text>
</comment>
<comment type="caution">
    <text evidence="13">The sequence shown here is derived from an EMBL/GenBank/DDBJ whole genome shotgun (WGS) entry which is preliminary data.</text>
</comment>
<reference evidence="13 14" key="1">
    <citation type="journal article" date="2013" name="Mar. Genomics">
        <title>Expression of sulfatases in Rhodopirellula baltica and the diversity of sulfatases in the genus Rhodopirellula.</title>
        <authorList>
            <person name="Wegner C.E."/>
            <person name="Richter-Heitmann T."/>
            <person name="Klindworth A."/>
            <person name="Klockow C."/>
            <person name="Richter M."/>
            <person name="Achstetter T."/>
            <person name="Glockner F.O."/>
            <person name="Harder J."/>
        </authorList>
    </citation>
    <scope>NUCLEOTIDE SEQUENCE [LARGE SCALE GENOMIC DNA]</scope>
    <source>
        <strain evidence="13 14">WH47</strain>
    </source>
</reference>
<dbReference type="Pfam" id="PF12794">
    <property type="entry name" value="MscS_TM"/>
    <property type="match status" value="1"/>
</dbReference>
<dbReference type="SUPFAM" id="SSF50182">
    <property type="entry name" value="Sm-like ribonucleoproteins"/>
    <property type="match status" value="1"/>
</dbReference>
<feature type="transmembrane region" description="Helical" evidence="8">
    <location>
        <begin position="772"/>
        <end position="793"/>
    </location>
</feature>
<dbReference type="InterPro" id="IPR010920">
    <property type="entry name" value="LSM_dom_sf"/>
</dbReference>
<dbReference type="Pfam" id="PF21082">
    <property type="entry name" value="MS_channel_3rd"/>
    <property type="match status" value="1"/>
</dbReference>
<gene>
    <name evidence="13" type="ORF">RBWH47_00021</name>
</gene>
<dbReference type="PANTHER" id="PTHR30347">
    <property type="entry name" value="POTASSIUM CHANNEL RELATED"/>
    <property type="match status" value="1"/>
</dbReference>
<feature type="transmembrane region" description="Helical" evidence="8">
    <location>
        <begin position="805"/>
        <end position="826"/>
    </location>
</feature>
<dbReference type="Pfam" id="PF21088">
    <property type="entry name" value="MS_channel_1st"/>
    <property type="match status" value="1"/>
</dbReference>
<evidence type="ECO:0000259" key="9">
    <source>
        <dbReference type="Pfam" id="PF00924"/>
    </source>
</evidence>
<dbReference type="InterPro" id="IPR023408">
    <property type="entry name" value="MscS_beta-dom_sf"/>
</dbReference>
<proteinExistence type="inferred from homology"/>
<dbReference type="EMBL" id="AFAR01000277">
    <property type="protein sequence ID" value="EGF24679.1"/>
    <property type="molecule type" value="Genomic_DNA"/>
</dbReference>
<dbReference type="AlphaFoldDB" id="F2B080"/>
<evidence type="ECO:0000259" key="11">
    <source>
        <dbReference type="Pfam" id="PF21082"/>
    </source>
</evidence>
<dbReference type="InterPro" id="IPR025692">
    <property type="entry name" value="MscS_IM_dom1"/>
</dbReference>
<feature type="domain" description="Mechanosensitive ion channel inner membrane" evidence="10">
    <location>
        <begin position="576"/>
        <end position="904"/>
    </location>
</feature>
<dbReference type="PATRIC" id="fig|991778.3.peg.5713"/>
<evidence type="ECO:0000313" key="14">
    <source>
        <dbReference type="Proteomes" id="UP000006222"/>
    </source>
</evidence>
<feature type="domain" description="Mechanosensitive ion channel MscS" evidence="9">
    <location>
        <begin position="1007"/>
        <end position="1072"/>
    </location>
</feature>
<dbReference type="InterPro" id="IPR052702">
    <property type="entry name" value="MscS-like_channel"/>
</dbReference>
<feature type="transmembrane region" description="Helical" evidence="8">
    <location>
        <begin position="649"/>
        <end position="671"/>
    </location>
</feature>
<feature type="domain" description="Mechanosensitive ion channel transmembrane helices 2/3" evidence="12">
    <location>
        <begin position="967"/>
        <end position="1005"/>
    </location>
</feature>
<keyword evidence="6 8" id="KW-0472">Membrane</keyword>
<dbReference type="InterPro" id="IPR049142">
    <property type="entry name" value="MS_channel_1st"/>
</dbReference>
<dbReference type="Pfam" id="PF00924">
    <property type="entry name" value="MS_channel_2nd"/>
    <property type="match status" value="1"/>
</dbReference>
<dbReference type="Gene3D" id="3.30.70.100">
    <property type="match status" value="1"/>
</dbReference>
<dbReference type="InterPro" id="IPR049278">
    <property type="entry name" value="MS_channel_C"/>
</dbReference>
<feature type="coiled-coil region" evidence="7">
    <location>
        <begin position="372"/>
        <end position="399"/>
    </location>
</feature>
<evidence type="ECO:0000256" key="1">
    <source>
        <dbReference type="ARBA" id="ARBA00004651"/>
    </source>
</evidence>
<evidence type="ECO:0000259" key="10">
    <source>
        <dbReference type="Pfam" id="PF12794"/>
    </source>
</evidence>
<organism evidence="13 14">
    <name type="scientific">Rhodopirellula baltica WH47</name>
    <dbReference type="NCBI Taxonomy" id="991778"/>
    <lineage>
        <taxon>Bacteria</taxon>
        <taxon>Pseudomonadati</taxon>
        <taxon>Planctomycetota</taxon>
        <taxon>Planctomycetia</taxon>
        <taxon>Pirellulales</taxon>
        <taxon>Pirellulaceae</taxon>
        <taxon>Rhodopirellula</taxon>
    </lineage>
</organism>
<feature type="transmembrane region" description="Helical" evidence="8">
    <location>
        <begin position="615"/>
        <end position="637"/>
    </location>
</feature>
<dbReference type="PANTHER" id="PTHR30347:SF1">
    <property type="entry name" value="MECHANOSENSITIVE CHANNEL MSCK"/>
    <property type="match status" value="1"/>
</dbReference>
<dbReference type="InterPro" id="IPR011014">
    <property type="entry name" value="MscS_channel_TM-2"/>
</dbReference>
<dbReference type="SUPFAM" id="SSF82689">
    <property type="entry name" value="Mechanosensitive channel protein MscS (YggB), C-terminal domain"/>
    <property type="match status" value="1"/>
</dbReference>
<evidence type="ECO:0000256" key="8">
    <source>
        <dbReference type="SAM" id="Phobius"/>
    </source>
</evidence>
<feature type="transmembrane region" description="Helical" evidence="8">
    <location>
        <begin position="576"/>
        <end position="594"/>
    </location>
</feature>
<dbReference type="SUPFAM" id="SSF82861">
    <property type="entry name" value="Mechanosensitive channel protein MscS (YggB), transmembrane region"/>
    <property type="match status" value="1"/>
</dbReference>
<comment type="subcellular location">
    <subcellularLocation>
        <location evidence="1">Cell membrane</location>
        <topology evidence="1">Multi-pass membrane protein</topology>
    </subcellularLocation>
</comment>
<dbReference type="GO" id="GO:0008381">
    <property type="term" value="F:mechanosensitive monoatomic ion channel activity"/>
    <property type="evidence" value="ECO:0007669"/>
    <property type="project" value="UniProtKB-ARBA"/>
</dbReference>
<evidence type="ECO:0000256" key="2">
    <source>
        <dbReference type="ARBA" id="ARBA00008017"/>
    </source>
</evidence>
<evidence type="ECO:0000259" key="12">
    <source>
        <dbReference type="Pfam" id="PF21088"/>
    </source>
</evidence>
<keyword evidence="5 8" id="KW-1133">Transmembrane helix</keyword>
<feature type="transmembrane region" description="Helical" evidence="8">
    <location>
        <begin position="722"/>
        <end position="745"/>
    </location>
</feature>
<dbReference type="InterPro" id="IPR011066">
    <property type="entry name" value="MscS_channel_C_sf"/>
</dbReference>
<feature type="transmembrane region" description="Helical" evidence="8">
    <location>
        <begin position="991"/>
        <end position="1019"/>
    </location>
</feature>
<keyword evidence="7" id="KW-0175">Coiled coil</keyword>
<dbReference type="Gene3D" id="2.30.30.60">
    <property type="match status" value="1"/>
</dbReference>
<dbReference type="Gene3D" id="1.10.287.1260">
    <property type="match status" value="1"/>
</dbReference>
<evidence type="ECO:0000256" key="6">
    <source>
        <dbReference type="ARBA" id="ARBA00023136"/>
    </source>
</evidence>
<dbReference type="Proteomes" id="UP000006222">
    <property type="component" value="Unassembled WGS sequence"/>
</dbReference>
<dbReference type="GO" id="GO:0005886">
    <property type="term" value="C:plasma membrane"/>
    <property type="evidence" value="ECO:0007669"/>
    <property type="project" value="UniProtKB-SubCell"/>
</dbReference>
<evidence type="ECO:0000256" key="5">
    <source>
        <dbReference type="ARBA" id="ARBA00022989"/>
    </source>
</evidence>
<feature type="coiled-coil region" evidence="7">
    <location>
        <begin position="198"/>
        <end position="326"/>
    </location>
</feature>